<dbReference type="SUPFAM" id="SSF53474">
    <property type="entry name" value="alpha/beta-Hydrolases"/>
    <property type="match status" value="1"/>
</dbReference>
<dbReference type="Pfam" id="PF00561">
    <property type="entry name" value="Abhydrolase_1"/>
    <property type="match status" value="1"/>
</dbReference>
<dbReference type="PANTHER" id="PTHR43798:SF33">
    <property type="entry name" value="HYDROLASE, PUTATIVE (AFU_ORTHOLOGUE AFUA_2G14860)-RELATED"/>
    <property type="match status" value="1"/>
</dbReference>
<comment type="similarity">
    <text evidence="1">Belongs to the peptidase S33 family.</text>
</comment>
<dbReference type="PRINTS" id="PR00793">
    <property type="entry name" value="PROAMNOPTASE"/>
</dbReference>
<organism evidence="4 5">
    <name type="scientific">Bimuria novae-zelandiae CBS 107.79</name>
    <dbReference type="NCBI Taxonomy" id="1447943"/>
    <lineage>
        <taxon>Eukaryota</taxon>
        <taxon>Fungi</taxon>
        <taxon>Dikarya</taxon>
        <taxon>Ascomycota</taxon>
        <taxon>Pezizomycotina</taxon>
        <taxon>Dothideomycetes</taxon>
        <taxon>Pleosporomycetidae</taxon>
        <taxon>Pleosporales</taxon>
        <taxon>Massarineae</taxon>
        <taxon>Didymosphaeriaceae</taxon>
        <taxon>Bimuria</taxon>
    </lineage>
</organism>
<name>A0A6A5UV43_9PLEO</name>
<keyword evidence="4" id="KW-0645">Protease</keyword>
<dbReference type="InterPro" id="IPR002410">
    <property type="entry name" value="Peptidase_S33"/>
</dbReference>
<dbReference type="InterPro" id="IPR029058">
    <property type="entry name" value="AB_hydrolase_fold"/>
</dbReference>
<dbReference type="InterPro" id="IPR005945">
    <property type="entry name" value="Pro_imino_pep"/>
</dbReference>
<dbReference type="GO" id="GO:0006508">
    <property type="term" value="P:proteolysis"/>
    <property type="evidence" value="ECO:0007669"/>
    <property type="project" value="InterPro"/>
</dbReference>
<feature type="domain" description="AB hydrolase-1" evidence="3">
    <location>
        <begin position="38"/>
        <end position="293"/>
    </location>
</feature>
<protein>
    <submittedName>
        <fullName evidence="4">Prolyl aminopeptidase</fullName>
    </submittedName>
</protein>
<evidence type="ECO:0000259" key="3">
    <source>
        <dbReference type="Pfam" id="PF00561"/>
    </source>
</evidence>
<dbReference type="PANTHER" id="PTHR43798">
    <property type="entry name" value="MONOACYLGLYCEROL LIPASE"/>
    <property type="match status" value="1"/>
</dbReference>
<dbReference type="NCBIfam" id="TIGR01250">
    <property type="entry name" value="pro_imino_pep_2"/>
    <property type="match status" value="1"/>
</dbReference>
<evidence type="ECO:0000313" key="5">
    <source>
        <dbReference type="Proteomes" id="UP000800036"/>
    </source>
</evidence>
<dbReference type="Proteomes" id="UP000800036">
    <property type="component" value="Unassembled WGS sequence"/>
</dbReference>
<dbReference type="Gene3D" id="3.40.50.1820">
    <property type="entry name" value="alpha/beta hydrolase"/>
    <property type="match status" value="1"/>
</dbReference>
<reference evidence="4" key="1">
    <citation type="journal article" date="2020" name="Stud. Mycol.">
        <title>101 Dothideomycetes genomes: a test case for predicting lifestyles and emergence of pathogens.</title>
        <authorList>
            <person name="Haridas S."/>
            <person name="Albert R."/>
            <person name="Binder M."/>
            <person name="Bloem J."/>
            <person name="Labutti K."/>
            <person name="Salamov A."/>
            <person name="Andreopoulos B."/>
            <person name="Baker S."/>
            <person name="Barry K."/>
            <person name="Bills G."/>
            <person name="Bluhm B."/>
            <person name="Cannon C."/>
            <person name="Castanera R."/>
            <person name="Culley D."/>
            <person name="Daum C."/>
            <person name="Ezra D."/>
            <person name="Gonzalez J."/>
            <person name="Henrissat B."/>
            <person name="Kuo A."/>
            <person name="Liang C."/>
            <person name="Lipzen A."/>
            <person name="Lutzoni F."/>
            <person name="Magnuson J."/>
            <person name="Mondo S."/>
            <person name="Nolan M."/>
            <person name="Ohm R."/>
            <person name="Pangilinan J."/>
            <person name="Park H.-J."/>
            <person name="Ramirez L."/>
            <person name="Alfaro M."/>
            <person name="Sun H."/>
            <person name="Tritt A."/>
            <person name="Yoshinaga Y."/>
            <person name="Zwiers L.-H."/>
            <person name="Turgeon B."/>
            <person name="Goodwin S."/>
            <person name="Spatafora J."/>
            <person name="Crous P."/>
            <person name="Grigoriev I."/>
        </authorList>
    </citation>
    <scope>NUCLEOTIDE SEQUENCE</scope>
    <source>
        <strain evidence="4">CBS 107.79</strain>
    </source>
</reference>
<dbReference type="GO" id="GO:0016020">
    <property type="term" value="C:membrane"/>
    <property type="evidence" value="ECO:0007669"/>
    <property type="project" value="TreeGrafter"/>
</dbReference>
<dbReference type="AlphaFoldDB" id="A0A6A5UV43"/>
<evidence type="ECO:0000313" key="4">
    <source>
        <dbReference type="EMBL" id="KAF1967819.1"/>
    </source>
</evidence>
<evidence type="ECO:0000256" key="1">
    <source>
        <dbReference type="ARBA" id="ARBA00010088"/>
    </source>
</evidence>
<dbReference type="InterPro" id="IPR000073">
    <property type="entry name" value="AB_hydrolase_1"/>
</dbReference>
<keyword evidence="4" id="KW-0031">Aminopeptidase</keyword>
<keyword evidence="5" id="KW-1185">Reference proteome</keyword>
<dbReference type="OrthoDB" id="190201at2759"/>
<keyword evidence="2" id="KW-0378">Hydrolase</keyword>
<proteinExistence type="inferred from homology"/>
<dbReference type="EMBL" id="ML976727">
    <property type="protein sequence ID" value="KAF1967819.1"/>
    <property type="molecule type" value="Genomic_DNA"/>
</dbReference>
<evidence type="ECO:0000256" key="2">
    <source>
        <dbReference type="ARBA" id="ARBA00022801"/>
    </source>
</evidence>
<sequence>MTATKITEGTVSFHVPAAGKPCKTWYKIIGDLTSSVTPLVTLHGGPGAGHEYLSPFTDLHTQYNIPIVYYDQIGCGRSTRLPEKNQDETFWTVDLFIKELDNLVDHLGLRKSGYHVLGQSWGGMLGGVYAARNPAGLRKVILADSPASVPLMMKGVNELVKHLPADVQRDLEECTREGDFDSDKYKDACMVFYKKHLCRVDPFPDDVIASLGNLEEDPTVYGTMLGPSEILATGSLKDWEGYSTADRIKSEVLLINGRYDEVQDLAVTPWFHAIPKVKWLHLEKSSHFGQWEERKRYIKFVGAFLGSEKAMKEVGF</sequence>
<accession>A0A6A5UV43</accession>
<dbReference type="GO" id="GO:0004177">
    <property type="term" value="F:aminopeptidase activity"/>
    <property type="evidence" value="ECO:0007669"/>
    <property type="project" value="UniProtKB-KW"/>
</dbReference>
<dbReference type="InterPro" id="IPR050266">
    <property type="entry name" value="AB_hydrolase_sf"/>
</dbReference>
<dbReference type="PIRSF" id="PIRSF005539">
    <property type="entry name" value="Pept_S33_TRI_F1"/>
    <property type="match status" value="1"/>
</dbReference>
<gene>
    <name evidence="4" type="ORF">BU23DRAFT_592401</name>
</gene>